<gene>
    <name evidence="2" type="ORF">M231_04443</name>
</gene>
<dbReference type="InParanoid" id="A0A4Q1BKS4"/>
<dbReference type="EMBL" id="SDIL01000050">
    <property type="protein sequence ID" value="RXK38270.1"/>
    <property type="molecule type" value="Genomic_DNA"/>
</dbReference>
<keyword evidence="3" id="KW-1185">Reference proteome</keyword>
<dbReference type="AlphaFoldDB" id="A0A4Q1BKS4"/>
<protein>
    <submittedName>
        <fullName evidence="2">Uncharacterized protein</fullName>
    </submittedName>
</protein>
<organism evidence="2 3">
    <name type="scientific">Tremella mesenterica</name>
    <name type="common">Jelly fungus</name>
    <dbReference type="NCBI Taxonomy" id="5217"/>
    <lineage>
        <taxon>Eukaryota</taxon>
        <taxon>Fungi</taxon>
        <taxon>Dikarya</taxon>
        <taxon>Basidiomycota</taxon>
        <taxon>Agaricomycotina</taxon>
        <taxon>Tremellomycetes</taxon>
        <taxon>Tremellales</taxon>
        <taxon>Tremellaceae</taxon>
        <taxon>Tremella</taxon>
    </lineage>
</organism>
<feature type="compositionally biased region" description="Basic residues" evidence="1">
    <location>
        <begin position="159"/>
        <end position="170"/>
    </location>
</feature>
<feature type="region of interest" description="Disordered" evidence="1">
    <location>
        <begin position="1"/>
        <end position="170"/>
    </location>
</feature>
<reference evidence="2 3" key="1">
    <citation type="submission" date="2016-06" db="EMBL/GenBank/DDBJ databases">
        <title>Evolution of pathogenesis and genome organization in the Tremellales.</title>
        <authorList>
            <person name="Cuomo C."/>
            <person name="Litvintseva A."/>
            <person name="Heitman J."/>
            <person name="Chen Y."/>
            <person name="Sun S."/>
            <person name="Springer D."/>
            <person name="Dromer F."/>
            <person name="Young S."/>
            <person name="Zeng Q."/>
            <person name="Chapman S."/>
            <person name="Gujja S."/>
            <person name="Saif S."/>
            <person name="Birren B."/>
        </authorList>
    </citation>
    <scope>NUCLEOTIDE SEQUENCE [LARGE SCALE GENOMIC DNA]</scope>
    <source>
        <strain evidence="2 3">ATCC 28783</strain>
    </source>
</reference>
<name>A0A4Q1BKS4_TREME</name>
<comment type="caution">
    <text evidence="2">The sequence shown here is derived from an EMBL/GenBank/DDBJ whole genome shotgun (WGS) entry which is preliminary data.</text>
</comment>
<feature type="compositionally biased region" description="Low complexity" evidence="1">
    <location>
        <begin position="87"/>
        <end position="107"/>
    </location>
</feature>
<dbReference type="OrthoDB" id="2575540at2759"/>
<proteinExistence type="predicted"/>
<evidence type="ECO:0000313" key="3">
    <source>
        <dbReference type="Proteomes" id="UP000289152"/>
    </source>
</evidence>
<feature type="compositionally biased region" description="Low complexity" evidence="1">
    <location>
        <begin position="148"/>
        <end position="157"/>
    </location>
</feature>
<accession>A0A4Q1BKS4</accession>
<feature type="compositionally biased region" description="Polar residues" evidence="1">
    <location>
        <begin position="17"/>
        <end position="31"/>
    </location>
</feature>
<evidence type="ECO:0000313" key="2">
    <source>
        <dbReference type="EMBL" id="RXK38270.1"/>
    </source>
</evidence>
<sequence length="170" mass="17703">MGLLDWLPCCGPRDKSVSTSPTPNQESTTLLPPQREDSIVSENGYGAIVESGGGQGTNLSKEQKQRIGDIGRAAGNQMLPIGTLRPRTTPRTVSAASASSASSSRPSSPSPLRPETSPPGGIIRTPELDRLAPAQTEEEGVVKKSLFGPGRSTSGTNRGRGRGRGRGKGK</sequence>
<dbReference type="Proteomes" id="UP000289152">
    <property type="component" value="Unassembled WGS sequence"/>
</dbReference>
<dbReference type="VEuPathDB" id="FungiDB:TREMEDRAFT_61087"/>
<evidence type="ECO:0000256" key="1">
    <source>
        <dbReference type="SAM" id="MobiDB-lite"/>
    </source>
</evidence>